<evidence type="ECO:0000313" key="8">
    <source>
        <dbReference type="EMBL" id="NOU60628.1"/>
    </source>
</evidence>
<dbReference type="Gene3D" id="3.40.50.2300">
    <property type="match status" value="2"/>
</dbReference>
<dbReference type="Proteomes" id="UP000732105">
    <property type="component" value="Unassembled WGS sequence"/>
</dbReference>
<dbReference type="Gene3D" id="1.20.1600.10">
    <property type="entry name" value="Outer membrane efflux proteins (OEP)"/>
    <property type="match status" value="1"/>
</dbReference>
<reference evidence="8 9" key="1">
    <citation type="submission" date="2018-12" db="EMBL/GenBank/DDBJ databases">
        <title>Marinifilum JC070 sp. nov., a marine bacterium isolated from Yongle Blue Hole in the South China Sea.</title>
        <authorList>
            <person name="Fu T."/>
        </authorList>
    </citation>
    <scope>NUCLEOTIDE SEQUENCE [LARGE SCALE GENOMIC DNA]</scope>
    <source>
        <strain evidence="8 9">JC070</strain>
    </source>
</reference>
<name>A0ABX1WWX9_9BACT</name>
<dbReference type="SUPFAM" id="SSF56954">
    <property type="entry name" value="Outer membrane efflux proteins (OEP)"/>
    <property type="match status" value="1"/>
</dbReference>
<keyword evidence="7" id="KW-0998">Cell outer membrane</keyword>
<gene>
    <name evidence="8" type="ORF">ELS83_12430</name>
</gene>
<accession>A0ABX1WWX9</accession>
<evidence type="ECO:0000256" key="4">
    <source>
        <dbReference type="ARBA" id="ARBA00022452"/>
    </source>
</evidence>
<protein>
    <submittedName>
        <fullName evidence="8">TolC family protein</fullName>
    </submittedName>
</protein>
<keyword evidence="9" id="KW-1185">Reference proteome</keyword>
<comment type="similarity">
    <text evidence="2">Belongs to the outer membrane factor (OMF) (TC 1.B.17) family.</text>
</comment>
<dbReference type="PANTHER" id="PTHR30026:SF20">
    <property type="entry name" value="OUTER MEMBRANE PROTEIN TOLC"/>
    <property type="match status" value="1"/>
</dbReference>
<proteinExistence type="inferred from homology"/>
<keyword evidence="3" id="KW-0813">Transport</keyword>
<dbReference type="InterPro" id="IPR003423">
    <property type="entry name" value="OMP_efflux"/>
</dbReference>
<sequence length="795" mass="90604">MLIHHTLRGNHMRRNILLLYLLLCCSMISAQNGKEYSIAILGDKYIHDTDSILNRLQSEIKSVVAQEAKVVFKEQYFLLNELNKEKAKQNYEKAIQANDVDLILSFGSINNFVIAQSNNFPKPVVLFGVINDDFIEFPEGQKSSKIENLTYILTPQSYQKDLSEFREMYPYKKVGIIVDQYLSEIYPVEETLGKILKDSNADFKLISLSSVDDLSSELDDVDAVYLSGGQFYSEEDQQRMINMINDRKLPSYTSMDQRFSDFGILFNSQPVNELDQFFRRIALTIEAAVMGKKLSELPIYLDFESKLLLNIETSFKIEFPLKYSFLIRTNIVGSAQNIPFQKKYYLDDVVYQLLESNLSLKASKYDVDLAKKDVKLANSEYLPNLSSSLTGSHIDPDLAKASNGSNPEFSTSGNISLEQVLFSEQASANIKIQKELEQASQENYNATEKDAILDAGITFYNALIAKANFLINDENLRVTRKNFEIAKQNYSVGQTGKSDVLRWRSELALATQNIVNAYTNYVQTIHALNQVLNNPIDFKIDIAHALVDEEAVDQFDYKGLIQLIDDPILRSKLLNFLEQVAIENAHELKSLQFNISASERSAKLYQRSKFLPTVALQGAYNHTFTRDGEGSSYPTGFTAPPDGYYNVGVQLSLPLFNKNQRNINRQKSLIQQDQLKLQKENTESIIRQNVNDIVYSILNLYTNIELSNLTTKTAKESLDLMQISYLNGAVSITSLIDAQQAYFQAQQQQASAGYNFYLSLLQMERILSYYFFLNPDEENQNFIQNLQNYLISNNQ</sequence>
<dbReference type="InterPro" id="IPR051906">
    <property type="entry name" value="TolC-like"/>
</dbReference>
<dbReference type="Pfam" id="PF02321">
    <property type="entry name" value="OEP"/>
    <property type="match status" value="2"/>
</dbReference>
<evidence type="ECO:0000256" key="1">
    <source>
        <dbReference type="ARBA" id="ARBA00004442"/>
    </source>
</evidence>
<evidence type="ECO:0000256" key="7">
    <source>
        <dbReference type="ARBA" id="ARBA00023237"/>
    </source>
</evidence>
<evidence type="ECO:0000256" key="6">
    <source>
        <dbReference type="ARBA" id="ARBA00023136"/>
    </source>
</evidence>
<comment type="subcellular location">
    <subcellularLocation>
        <location evidence="1">Cell outer membrane</location>
    </subcellularLocation>
</comment>
<keyword evidence="5" id="KW-0812">Transmembrane</keyword>
<comment type="caution">
    <text evidence="8">The sequence shown here is derived from an EMBL/GenBank/DDBJ whole genome shotgun (WGS) entry which is preliminary data.</text>
</comment>
<evidence type="ECO:0000256" key="3">
    <source>
        <dbReference type="ARBA" id="ARBA00022448"/>
    </source>
</evidence>
<evidence type="ECO:0000256" key="2">
    <source>
        <dbReference type="ARBA" id="ARBA00007613"/>
    </source>
</evidence>
<dbReference type="PANTHER" id="PTHR30026">
    <property type="entry name" value="OUTER MEMBRANE PROTEIN TOLC"/>
    <property type="match status" value="1"/>
</dbReference>
<dbReference type="EMBL" id="RZNH01000020">
    <property type="protein sequence ID" value="NOU60628.1"/>
    <property type="molecule type" value="Genomic_DNA"/>
</dbReference>
<keyword evidence="6" id="KW-0472">Membrane</keyword>
<evidence type="ECO:0000313" key="9">
    <source>
        <dbReference type="Proteomes" id="UP000732105"/>
    </source>
</evidence>
<evidence type="ECO:0000256" key="5">
    <source>
        <dbReference type="ARBA" id="ARBA00022692"/>
    </source>
</evidence>
<organism evidence="8 9">
    <name type="scientific">Marinifilum caeruleilacunae</name>
    <dbReference type="NCBI Taxonomy" id="2499076"/>
    <lineage>
        <taxon>Bacteria</taxon>
        <taxon>Pseudomonadati</taxon>
        <taxon>Bacteroidota</taxon>
        <taxon>Bacteroidia</taxon>
        <taxon>Marinilabiliales</taxon>
        <taxon>Marinifilaceae</taxon>
    </lineage>
</organism>
<keyword evidence="4" id="KW-1134">Transmembrane beta strand</keyword>